<evidence type="ECO:0000313" key="3">
    <source>
        <dbReference type="EMBL" id="ESK97435.1"/>
    </source>
</evidence>
<evidence type="ECO:0000256" key="2">
    <source>
        <dbReference type="SAM" id="Phobius"/>
    </source>
</evidence>
<keyword evidence="2" id="KW-1133">Transmembrane helix</keyword>
<name>V2XY14_MONRO</name>
<dbReference type="PANTHER" id="PTHR28251:SF1">
    <property type="entry name" value="V-TYPE ATPASE ASSEMBLY FACTOR PKR1"/>
    <property type="match status" value="1"/>
</dbReference>
<dbReference type="InterPro" id="IPR013945">
    <property type="entry name" value="Pkr1"/>
</dbReference>
<feature type="compositionally biased region" description="Basic and acidic residues" evidence="1">
    <location>
        <begin position="87"/>
        <end position="109"/>
    </location>
</feature>
<feature type="transmembrane region" description="Helical" evidence="2">
    <location>
        <begin position="59"/>
        <end position="79"/>
    </location>
</feature>
<feature type="region of interest" description="Disordered" evidence="1">
    <location>
        <begin position="85"/>
        <end position="109"/>
    </location>
</feature>
<dbReference type="OrthoDB" id="9626941at2759"/>
<dbReference type="EMBL" id="AWSO01000025">
    <property type="protein sequence ID" value="ESK97435.1"/>
    <property type="molecule type" value="Genomic_DNA"/>
</dbReference>
<protein>
    <submittedName>
        <fullName evidence="3">Pkr1p</fullName>
    </submittedName>
</protein>
<proteinExistence type="predicted"/>
<dbReference type="KEGG" id="mrr:Moror_17614"/>
<keyword evidence="4" id="KW-1185">Reference proteome</keyword>
<evidence type="ECO:0000256" key="1">
    <source>
        <dbReference type="SAM" id="MobiDB-lite"/>
    </source>
</evidence>
<evidence type="ECO:0000313" key="4">
    <source>
        <dbReference type="Proteomes" id="UP000017559"/>
    </source>
</evidence>
<comment type="caution">
    <text evidence="3">The sequence shown here is derived from an EMBL/GenBank/DDBJ whole genome shotgun (WGS) entry which is preliminary data.</text>
</comment>
<keyword evidence="2" id="KW-0472">Membrane</keyword>
<dbReference type="GO" id="GO:0070072">
    <property type="term" value="P:vacuolar proton-transporting V-type ATPase complex assembly"/>
    <property type="evidence" value="ECO:0007669"/>
    <property type="project" value="InterPro"/>
</dbReference>
<feature type="transmembrane region" description="Helical" evidence="2">
    <location>
        <begin position="33"/>
        <end position="53"/>
    </location>
</feature>
<dbReference type="AlphaFoldDB" id="V2XY14"/>
<dbReference type="PANTHER" id="PTHR28251">
    <property type="entry name" value="V-TYPE ATPASE ASSEMBLY FACTOR PKR1"/>
    <property type="match status" value="1"/>
</dbReference>
<accession>V2XY14</accession>
<organism evidence="3 4">
    <name type="scientific">Moniliophthora roreri (strain MCA 2997)</name>
    <name type="common">Cocoa frosty pod rot fungus</name>
    <name type="synonym">Crinipellis roreri</name>
    <dbReference type="NCBI Taxonomy" id="1381753"/>
    <lineage>
        <taxon>Eukaryota</taxon>
        <taxon>Fungi</taxon>
        <taxon>Dikarya</taxon>
        <taxon>Basidiomycota</taxon>
        <taxon>Agaricomycotina</taxon>
        <taxon>Agaricomycetes</taxon>
        <taxon>Agaricomycetidae</taxon>
        <taxon>Agaricales</taxon>
        <taxon>Marasmiineae</taxon>
        <taxon>Marasmiaceae</taxon>
        <taxon>Moniliophthora</taxon>
    </lineage>
</organism>
<sequence>MPEEYEGNPDSLDAATSFFSEILKPGSSLHPTFLLILDVAFAALLVILLGLLFATNGNVHIGGLIVIELCLWASVKWFVYELGKIPPKTDEDTSEKDSNTLHLDVKKTQ</sequence>
<keyword evidence="2" id="KW-0812">Transmembrane</keyword>
<dbReference type="Pfam" id="PF08636">
    <property type="entry name" value="Pkr1"/>
    <property type="match status" value="1"/>
</dbReference>
<reference evidence="3 4" key="1">
    <citation type="journal article" date="2014" name="BMC Genomics">
        <title>Genome and secretome analysis of the hemibiotrophic fungal pathogen, Moniliophthora roreri, which causes frosty pod rot disease of cacao: mechanisms of the biotrophic and necrotrophic phases.</title>
        <authorList>
            <person name="Meinhardt L.W."/>
            <person name="Costa G.G.L."/>
            <person name="Thomazella D.P.T."/>
            <person name="Teixeira P.J.P.L."/>
            <person name="Carazzolle M.F."/>
            <person name="Schuster S.C."/>
            <person name="Carlson J.E."/>
            <person name="Guiltinan M.J."/>
            <person name="Mieczkowski P."/>
            <person name="Farmer A."/>
            <person name="Ramaraj T."/>
            <person name="Crozier J."/>
            <person name="Davis R.E."/>
            <person name="Shao J."/>
            <person name="Melnick R.L."/>
            <person name="Pereira G.A.G."/>
            <person name="Bailey B.A."/>
        </authorList>
    </citation>
    <scope>NUCLEOTIDE SEQUENCE [LARGE SCALE GENOMIC DNA]</scope>
    <source>
        <strain evidence="3 4">MCA 2997</strain>
    </source>
</reference>
<dbReference type="GO" id="GO:0005789">
    <property type="term" value="C:endoplasmic reticulum membrane"/>
    <property type="evidence" value="ECO:0007669"/>
    <property type="project" value="TreeGrafter"/>
</dbReference>
<dbReference type="Proteomes" id="UP000017559">
    <property type="component" value="Unassembled WGS sequence"/>
</dbReference>
<dbReference type="HOGENOM" id="CLU_068499_2_0_1"/>
<gene>
    <name evidence="3" type="ORF">Moror_17614</name>
</gene>